<evidence type="ECO:0000256" key="8">
    <source>
        <dbReference type="SAM" id="Phobius"/>
    </source>
</evidence>
<feature type="region of interest" description="Disordered" evidence="7">
    <location>
        <begin position="469"/>
        <end position="506"/>
    </location>
</feature>
<evidence type="ECO:0000256" key="6">
    <source>
        <dbReference type="SAM" id="Coils"/>
    </source>
</evidence>
<dbReference type="PANTHER" id="PTHR32309:SF13">
    <property type="entry name" value="FERRIC ENTEROBACTIN TRANSPORT PROTEIN FEPE"/>
    <property type="match status" value="1"/>
</dbReference>
<gene>
    <name evidence="10" type="ORF">GGQ96_001699</name>
</gene>
<feature type="coiled-coil region" evidence="6">
    <location>
        <begin position="192"/>
        <end position="264"/>
    </location>
</feature>
<keyword evidence="3 8" id="KW-0812">Transmembrane</keyword>
<feature type="coiled-coil region" evidence="6">
    <location>
        <begin position="347"/>
        <end position="381"/>
    </location>
</feature>
<evidence type="ECO:0000256" key="4">
    <source>
        <dbReference type="ARBA" id="ARBA00022989"/>
    </source>
</evidence>
<proteinExistence type="predicted"/>
<dbReference type="GO" id="GO:0004713">
    <property type="term" value="F:protein tyrosine kinase activity"/>
    <property type="evidence" value="ECO:0007669"/>
    <property type="project" value="TreeGrafter"/>
</dbReference>
<feature type="domain" description="Polysaccharide chain length determinant N-terminal" evidence="9">
    <location>
        <begin position="25"/>
        <end position="102"/>
    </location>
</feature>
<keyword evidence="2" id="KW-1003">Cell membrane</keyword>
<feature type="compositionally biased region" description="Basic residues" evidence="7">
    <location>
        <begin position="487"/>
        <end position="497"/>
    </location>
</feature>
<dbReference type="Proteomes" id="UP000574769">
    <property type="component" value="Unassembled WGS sequence"/>
</dbReference>
<dbReference type="RefSeq" id="WP_184113536.1">
    <property type="nucleotide sequence ID" value="NZ_JACHNY010000003.1"/>
</dbReference>
<keyword evidence="5 8" id="KW-0472">Membrane</keyword>
<dbReference type="AlphaFoldDB" id="A0A7W7AIA7"/>
<keyword evidence="4 8" id="KW-1133">Transmembrane helix</keyword>
<comment type="subcellular location">
    <subcellularLocation>
        <location evidence="1">Cell membrane</location>
        <topology evidence="1">Multi-pass membrane protein</topology>
    </subcellularLocation>
</comment>
<evidence type="ECO:0000313" key="10">
    <source>
        <dbReference type="EMBL" id="MBB4617571.1"/>
    </source>
</evidence>
<evidence type="ECO:0000313" key="11">
    <source>
        <dbReference type="Proteomes" id="UP000574769"/>
    </source>
</evidence>
<feature type="transmembrane region" description="Helical" evidence="8">
    <location>
        <begin position="34"/>
        <end position="54"/>
    </location>
</feature>
<dbReference type="InterPro" id="IPR050445">
    <property type="entry name" value="Bact_polysacc_biosynth/exp"/>
</dbReference>
<organism evidence="10 11">
    <name type="scientific">Sphingomonas abaci</name>
    <dbReference type="NCBI Taxonomy" id="237611"/>
    <lineage>
        <taxon>Bacteria</taxon>
        <taxon>Pseudomonadati</taxon>
        <taxon>Pseudomonadota</taxon>
        <taxon>Alphaproteobacteria</taxon>
        <taxon>Sphingomonadales</taxon>
        <taxon>Sphingomonadaceae</taxon>
        <taxon>Sphingomonas</taxon>
    </lineage>
</organism>
<evidence type="ECO:0000259" key="9">
    <source>
        <dbReference type="Pfam" id="PF02706"/>
    </source>
</evidence>
<evidence type="ECO:0000256" key="5">
    <source>
        <dbReference type="ARBA" id="ARBA00023136"/>
    </source>
</evidence>
<accession>A0A7W7AIA7</accession>
<dbReference type="Pfam" id="PF02706">
    <property type="entry name" value="Wzz"/>
    <property type="match status" value="1"/>
</dbReference>
<keyword evidence="11" id="KW-1185">Reference proteome</keyword>
<comment type="caution">
    <text evidence="10">The sequence shown here is derived from an EMBL/GenBank/DDBJ whole genome shotgun (WGS) entry which is preliminary data.</text>
</comment>
<evidence type="ECO:0000256" key="3">
    <source>
        <dbReference type="ARBA" id="ARBA00022692"/>
    </source>
</evidence>
<dbReference type="InterPro" id="IPR003856">
    <property type="entry name" value="LPS_length_determ_N"/>
</dbReference>
<evidence type="ECO:0000256" key="7">
    <source>
        <dbReference type="SAM" id="MobiDB-lite"/>
    </source>
</evidence>
<dbReference type="PANTHER" id="PTHR32309">
    <property type="entry name" value="TYROSINE-PROTEIN KINASE"/>
    <property type="match status" value="1"/>
</dbReference>
<sequence length="506" mass="53766">MNDGYSGYSADTDGGEGGGDLIAYLPSILWQRRWWIIVPIVLCTIVGVAAAVLLPARYRSSATLLVESPELPAQLVGQQQNTSLIDQRIAKIRQQVLSRPDLIELIENNNLYPEERGSKPLSEVIDKMRKATNLSPVSADIQTGPGGTNTIAFSLTFDYSDPQKAQIVAQDFVERLVKLDATQTAQAATGTVEFLQDQANGLLGQINAIERQIEAIKAENGMALSTGGMMMLGGGGGGGYQAQIAALQRENAQLQAQLKLQASATDRDPAVQAAEAQLAAAQAVYSDTHPDVLAARQRLAEARKFAAVNVAKANTGSAIRSQIASNAAAISSLQAALSNDSARTAALANAQARAPAVNEQIAQLQAKAEGLRTNYQTVQTNLINARGSARISEQQRGERLSVIDPPVAPDKPTWPNRPLLALGGIVAGAALGLGIALVLEFIMRPIRGVGSLQAVTGEPPMVIIPQIAGRRPVQETDGDDDRDATNAKRRWFRRRKRTADPAVAAG</sequence>
<evidence type="ECO:0000256" key="1">
    <source>
        <dbReference type="ARBA" id="ARBA00004651"/>
    </source>
</evidence>
<evidence type="ECO:0000256" key="2">
    <source>
        <dbReference type="ARBA" id="ARBA00022475"/>
    </source>
</evidence>
<protein>
    <submittedName>
        <fullName evidence="10">Uncharacterized protein involved in exopolysaccharide biosynthesis</fullName>
    </submittedName>
</protein>
<dbReference type="EMBL" id="JACHNY010000003">
    <property type="protein sequence ID" value="MBB4617571.1"/>
    <property type="molecule type" value="Genomic_DNA"/>
</dbReference>
<feature type="transmembrane region" description="Helical" evidence="8">
    <location>
        <begin position="419"/>
        <end position="443"/>
    </location>
</feature>
<dbReference type="GO" id="GO:0005886">
    <property type="term" value="C:plasma membrane"/>
    <property type="evidence" value="ECO:0007669"/>
    <property type="project" value="UniProtKB-SubCell"/>
</dbReference>
<reference evidence="10 11" key="1">
    <citation type="submission" date="2020-08" db="EMBL/GenBank/DDBJ databases">
        <title>Genomic Encyclopedia of Type Strains, Phase IV (KMG-IV): sequencing the most valuable type-strain genomes for metagenomic binning, comparative biology and taxonomic classification.</title>
        <authorList>
            <person name="Goeker M."/>
        </authorList>
    </citation>
    <scope>NUCLEOTIDE SEQUENCE [LARGE SCALE GENOMIC DNA]</scope>
    <source>
        <strain evidence="10 11">DSM 15867</strain>
    </source>
</reference>
<name>A0A7W7AIA7_9SPHN</name>
<keyword evidence="6" id="KW-0175">Coiled coil</keyword>